<accession>A0A1L7RR42</accession>
<dbReference type="PANTHER" id="PTHR36840">
    <property type="entry name" value="BLL5714 PROTEIN"/>
    <property type="match status" value="1"/>
</dbReference>
<keyword evidence="1" id="KW-0472">Membrane</keyword>
<feature type="transmembrane region" description="Helical" evidence="1">
    <location>
        <begin position="198"/>
        <end position="219"/>
    </location>
</feature>
<evidence type="ECO:0000313" key="2">
    <source>
        <dbReference type="EMBL" id="CED92028.1"/>
    </source>
</evidence>
<feature type="transmembrane region" description="Helical" evidence="1">
    <location>
        <begin position="167"/>
        <end position="186"/>
    </location>
</feature>
<feature type="transmembrane region" description="Helical" evidence="1">
    <location>
        <begin position="31"/>
        <end position="48"/>
    </location>
</feature>
<dbReference type="Pfam" id="PF06772">
    <property type="entry name" value="LtrA"/>
    <property type="match status" value="1"/>
</dbReference>
<feature type="transmembrane region" description="Helical" evidence="1">
    <location>
        <begin position="60"/>
        <end position="80"/>
    </location>
</feature>
<protein>
    <submittedName>
        <fullName evidence="2">Low temperature requirement protein LtrA</fullName>
    </submittedName>
</protein>
<keyword evidence="1" id="KW-0812">Transmembrane</keyword>
<feature type="transmembrane region" description="Helical" evidence="1">
    <location>
        <begin position="308"/>
        <end position="341"/>
    </location>
</feature>
<proteinExistence type="predicted"/>
<dbReference type="PANTHER" id="PTHR36840:SF1">
    <property type="entry name" value="BLL5714 PROTEIN"/>
    <property type="match status" value="1"/>
</dbReference>
<organism evidence="2">
    <name type="scientific">Actinomyces succiniciruminis</name>
    <dbReference type="NCBI Taxonomy" id="1522002"/>
    <lineage>
        <taxon>Bacteria</taxon>
        <taxon>Bacillati</taxon>
        <taxon>Actinomycetota</taxon>
        <taxon>Actinomycetes</taxon>
        <taxon>Actinomycetales</taxon>
        <taxon>Actinomycetaceae</taxon>
        <taxon>Actinomyces</taxon>
    </lineage>
</organism>
<name>A0A1L7RR42_9ACTO</name>
<feature type="transmembrane region" description="Helical" evidence="1">
    <location>
        <begin position="277"/>
        <end position="296"/>
    </location>
</feature>
<feature type="transmembrane region" description="Helical" evidence="1">
    <location>
        <begin position="243"/>
        <end position="265"/>
    </location>
</feature>
<sequence>MLFLDLVYVFAVAGISGLLRADGALGLIHGVIVLAVIYWLWCITSIQASMRDVTTNRNRLVVLALALVTLAVAITVPQAFGAHALAFAVACWAARGVLLVGMVGTSWRVFTPDLLGVVATGPLLVAGALLGGNAQLGLWAAAALLELVSPSLQRRRMRNLRYDAEHVVERFGLLVIVALGETVVGMGEPLSEAETIDWQQAVAVLAAFVMVGGLWWSYFHHSSGLVLRLLETAQTPFDVVREVLVYGHLVLIGGIIAIAAGFHSVLEEPEAPMGWKMAVLLCLGVAAFLAVFLHVRARVFSRLYRSRLAGMLAAALLAPLAATTLPGWTALVAAAGITLAVSAWETLSPTSAGLPALEDFR</sequence>
<gene>
    <name evidence="2" type="ORF">AAM4_2196</name>
</gene>
<evidence type="ECO:0000256" key="1">
    <source>
        <dbReference type="SAM" id="Phobius"/>
    </source>
</evidence>
<dbReference type="EMBL" id="LK995529">
    <property type="protein sequence ID" value="CED92028.1"/>
    <property type="molecule type" value="Genomic_DNA"/>
</dbReference>
<reference evidence="2" key="1">
    <citation type="submission" date="2014-07" db="EMBL/GenBank/DDBJ databases">
        <authorList>
            <person name="Zhang J.E."/>
            <person name="Yang H."/>
            <person name="Guo J."/>
            <person name="Deng Z."/>
            <person name="Luo H."/>
            <person name="Luo M."/>
            <person name="Zhao B."/>
        </authorList>
    </citation>
    <scope>NUCLEOTIDE SEQUENCE</scope>
    <source>
        <strain evidence="2">AM4</strain>
    </source>
</reference>
<dbReference type="InterPro" id="IPR010640">
    <property type="entry name" value="Low_temperature_requirement_A"/>
</dbReference>
<keyword evidence="1" id="KW-1133">Transmembrane helix</keyword>
<dbReference type="AlphaFoldDB" id="A0A1L7RR42"/>